<feature type="signal peptide" evidence="1">
    <location>
        <begin position="1"/>
        <end position="20"/>
    </location>
</feature>
<feature type="chain" id="PRO_5044884253" description="Secreted protein" evidence="1">
    <location>
        <begin position="21"/>
        <end position="155"/>
    </location>
</feature>
<name>A0ABD0KNG4_9CAEN</name>
<evidence type="ECO:0008006" key="4">
    <source>
        <dbReference type="Google" id="ProtNLM"/>
    </source>
</evidence>
<evidence type="ECO:0000256" key="1">
    <source>
        <dbReference type="SAM" id="SignalP"/>
    </source>
</evidence>
<organism evidence="2 3">
    <name type="scientific">Batillaria attramentaria</name>
    <dbReference type="NCBI Taxonomy" id="370345"/>
    <lineage>
        <taxon>Eukaryota</taxon>
        <taxon>Metazoa</taxon>
        <taxon>Spiralia</taxon>
        <taxon>Lophotrochozoa</taxon>
        <taxon>Mollusca</taxon>
        <taxon>Gastropoda</taxon>
        <taxon>Caenogastropoda</taxon>
        <taxon>Sorbeoconcha</taxon>
        <taxon>Cerithioidea</taxon>
        <taxon>Batillariidae</taxon>
        <taxon>Batillaria</taxon>
    </lineage>
</organism>
<sequence length="155" mass="16882">MIRSTFSVSCIIHVYVLVASENSPTKMADFSFHARTDRRAHGGQVNGATRLAPLRRHDIIPGKFSCEQLTCGQQRFFVQSSVNLSGPVVVGRPFDAGRKQLVCQAPLPPPSPLSCQLLPRLVLTSTVETDIWRHSCLALSQTGLANKAVGQAKTE</sequence>
<evidence type="ECO:0000313" key="2">
    <source>
        <dbReference type="EMBL" id="KAK7488425.1"/>
    </source>
</evidence>
<comment type="caution">
    <text evidence="2">The sequence shown here is derived from an EMBL/GenBank/DDBJ whole genome shotgun (WGS) entry which is preliminary data.</text>
</comment>
<dbReference type="EMBL" id="JACVVK020000151">
    <property type="protein sequence ID" value="KAK7488425.1"/>
    <property type="molecule type" value="Genomic_DNA"/>
</dbReference>
<evidence type="ECO:0000313" key="3">
    <source>
        <dbReference type="Proteomes" id="UP001519460"/>
    </source>
</evidence>
<protein>
    <recommendedName>
        <fullName evidence="4">Secreted protein</fullName>
    </recommendedName>
</protein>
<dbReference type="Proteomes" id="UP001519460">
    <property type="component" value="Unassembled WGS sequence"/>
</dbReference>
<keyword evidence="3" id="KW-1185">Reference proteome</keyword>
<proteinExistence type="predicted"/>
<accession>A0ABD0KNG4</accession>
<dbReference type="AlphaFoldDB" id="A0ABD0KNG4"/>
<gene>
    <name evidence="2" type="ORF">BaRGS_00020399</name>
</gene>
<reference evidence="2 3" key="1">
    <citation type="journal article" date="2023" name="Sci. Data">
        <title>Genome assembly of the Korean intertidal mud-creeper Batillaria attramentaria.</title>
        <authorList>
            <person name="Patra A.K."/>
            <person name="Ho P.T."/>
            <person name="Jun S."/>
            <person name="Lee S.J."/>
            <person name="Kim Y."/>
            <person name="Won Y.J."/>
        </authorList>
    </citation>
    <scope>NUCLEOTIDE SEQUENCE [LARGE SCALE GENOMIC DNA]</scope>
    <source>
        <strain evidence="2">Wonlab-2016</strain>
    </source>
</reference>
<feature type="non-terminal residue" evidence="2">
    <location>
        <position position="155"/>
    </location>
</feature>
<keyword evidence="1" id="KW-0732">Signal</keyword>